<accession>A0A062XYJ8</accession>
<evidence type="ECO:0000313" key="1">
    <source>
        <dbReference type="EMBL" id="KDA54504.1"/>
    </source>
</evidence>
<dbReference type="AlphaFoldDB" id="A0A062XYJ8"/>
<dbReference type="RefSeq" id="WP_038047394.1">
    <property type="nucleotide sequence ID" value="NZ_JMFG01000007.1"/>
</dbReference>
<name>A0A062XYJ8_9BACT</name>
<evidence type="ECO:0000313" key="2">
    <source>
        <dbReference type="Proteomes" id="UP000027284"/>
    </source>
</evidence>
<reference evidence="1 2" key="1">
    <citation type="submission" date="2014-04" db="EMBL/GenBank/DDBJ databases">
        <title>The Genome Sequence of Thermoanaerobaculum aquaticum MP-01, The First Cultivated Group 23 Acidobacterium.</title>
        <authorList>
            <person name="Stamps B.W."/>
            <person name="Losey N.A."/>
            <person name="Lawson P.A."/>
            <person name="Stevenson B.S."/>
        </authorList>
    </citation>
    <scope>NUCLEOTIDE SEQUENCE [LARGE SCALE GENOMIC DNA]</scope>
    <source>
        <strain evidence="1 2">MP-01</strain>
    </source>
</reference>
<dbReference type="EMBL" id="JMFG01000007">
    <property type="protein sequence ID" value="KDA54504.1"/>
    <property type="molecule type" value="Genomic_DNA"/>
</dbReference>
<organism evidence="1 2">
    <name type="scientific">Thermoanaerobaculum aquaticum</name>
    <dbReference type="NCBI Taxonomy" id="1312852"/>
    <lineage>
        <taxon>Bacteria</taxon>
        <taxon>Pseudomonadati</taxon>
        <taxon>Acidobacteriota</taxon>
        <taxon>Thermoanaerobaculia</taxon>
        <taxon>Thermoanaerobaculales</taxon>
        <taxon>Thermoanaerobaculaceae</taxon>
        <taxon>Thermoanaerobaculum</taxon>
    </lineage>
</organism>
<dbReference type="Proteomes" id="UP000027284">
    <property type="component" value="Unassembled WGS sequence"/>
</dbReference>
<keyword evidence="2" id="KW-1185">Reference proteome</keyword>
<proteinExistence type="predicted"/>
<gene>
    <name evidence="1" type="ORF">EG19_11065</name>
</gene>
<protein>
    <recommendedName>
        <fullName evidence="3">GspL cytoplasmic actin-ATPase-like domain-containing protein</fullName>
    </recommendedName>
</protein>
<comment type="caution">
    <text evidence="1">The sequence shown here is derived from an EMBL/GenBank/DDBJ whole genome shotgun (WGS) entry which is preliminary data.</text>
</comment>
<evidence type="ECO:0008006" key="3">
    <source>
        <dbReference type="Google" id="ProtNLM"/>
    </source>
</evidence>
<sequence>MSAKDLLLTPRPRHAFAVTEEAVYYGLLDRRRSRLERVESRPLPADAVQLGPVGLLQVKVDRLKATLENLKGLVGDFPKRAALVVPDAWLRALVLELEALPRRREEAEEVIRWRLKKLLPCRPEEVRLDYTPCGANGRVLVVLGLDKPLSLLEEAFSAQGCELGSIEPVSIALSAVLPAAARPLVLVSTVGRAMAIVVLSDGRVQLSRLKLMPQAGARAQSLALRELSRTAQFLADKGWTAAGFSVVLAAGEESLAKAVQLWALEQKGVDVRRLGEPPAPPALVTNPLMTWGLLSAAQPGEGE</sequence>
<dbReference type="STRING" id="1312852.EG19_11065"/>